<name>A0A2A4TBT4_9DELT</name>
<accession>A0A2A4TBT4</accession>
<dbReference type="EMBL" id="NVSR01000001">
    <property type="protein sequence ID" value="PCI30988.1"/>
    <property type="molecule type" value="Genomic_DNA"/>
</dbReference>
<evidence type="ECO:0000313" key="1">
    <source>
        <dbReference type="EMBL" id="PCI30988.1"/>
    </source>
</evidence>
<comment type="caution">
    <text evidence="1">The sequence shown here is derived from an EMBL/GenBank/DDBJ whole genome shotgun (WGS) entry which is preliminary data.</text>
</comment>
<protein>
    <recommendedName>
        <fullName evidence="3">Acyl carrier protein</fullName>
    </recommendedName>
</protein>
<dbReference type="Proteomes" id="UP000218113">
    <property type="component" value="Unassembled WGS sequence"/>
</dbReference>
<proteinExistence type="predicted"/>
<reference evidence="2" key="1">
    <citation type="submission" date="2017-08" db="EMBL/GenBank/DDBJ databases">
        <title>A dynamic microbial community with high functional redundancy inhabits the cold, oxic subseafloor aquifer.</title>
        <authorList>
            <person name="Tully B.J."/>
            <person name="Wheat C.G."/>
            <person name="Glazer B.T."/>
            <person name="Huber J.A."/>
        </authorList>
    </citation>
    <scope>NUCLEOTIDE SEQUENCE [LARGE SCALE GENOMIC DNA]</scope>
</reference>
<organism evidence="1 2">
    <name type="scientific">SAR324 cluster bacterium</name>
    <dbReference type="NCBI Taxonomy" id="2024889"/>
    <lineage>
        <taxon>Bacteria</taxon>
        <taxon>Deltaproteobacteria</taxon>
        <taxon>SAR324 cluster</taxon>
    </lineage>
</organism>
<evidence type="ECO:0000313" key="2">
    <source>
        <dbReference type="Proteomes" id="UP000218113"/>
    </source>
</evidence>
<dbReference type="SUPFAM" id="SSF47336">
    <property type="entry name" value="ACP-like"/>
    <property type="match status" value="1"/>
</dbReference>
<dbReference type="InterPro" id="IPR036736">
    <property type="entry name" value="ACP-like_sf"/>
</dbReference>
<sequence>MTMGNEITTISTVKNRDEISFEAIKKLKDFTLDDDIDESTLIESIEIMTLREPIEKRFGLFIMNDVWEDLKTVGDIVNTIEKIMVNQNRIVA</sequence>
<evidence type="ECO:0008006" key="3">
    <source>
        <dbReference type="Google" id="ProtNLM"/>
    </source>
</evidence>
<dbReference type="Gene3D" id="1.10.1200.10">
    <property type="entry name" value="ACP-like"/>
    <property type="match status" value="1"/>
</dbReference>
<dbReference type="AlphaFoldDB" id="A0A2A4TBT4"/>
<gene>
    <name evidence="1" type="ORF">COB67_00610</name>
</gene>